<keyword evidence="3" id="KW-0624">Polysaccharide degradation</keyword>
<dbReference type="GO" id="GO:0004553">
    <property type="term" value="F:hydrolase activity, hydrolyzing O-glycosyl compounds"/>
    <property type="evidence" value="ECO:0007669"/>
    <property type="project" value="InterPro"/>
</dbReference>
<dbReference type="OrthoDB" id="9786766at2"/>
<dbReference type="CDD" id="cd09620">
    <property type="entry name" value="CBM9_like_3"/>
    <property type="match status" value="1"/>
</dbReference>
<dbReference type="SUPFAM" id="SSF49344">
    <property type="entry name" value="CBD9-like"/>
    <property type="match status" value="1"/>
</dbReference>
<keyword evidence="3" id="KW-0858">Xylan degradation</keyword>
<dbReference type="Gene3D" id="2.60.40.1190">
    <property type="match status" value="1"/>
</dbReference>
<name>A0A0F5EZN7_AVIPA</name>
<dbReference type="Proteomes" id="UP000294229">
    <property type="component" value="Unassembled WGS sequence"/>
</dbReference>
<feature type="chain" id="PRO_5010418287" evidence="1">
    <location>
        <begin position="22"/>
        <end position="245"/>
    </location>
</feature>
<sequence length="245" mass="28125">MMKKLLIASLFTTALSFHALAADNPAKSYKVAFESQVPVLDGKLDEAVWAKVQGVTDFVNPWEQAQMPKTEFKAFHDDQYFYFSFDVEDPNVLIYDTTDHEWMVAREDRVELFMAPGEIDKPQADGKYPKYVALEMDYKGRTLSMLRDVEKNINAEWDPKTLETVGVRTEKGYTLEAKIALSELKEHNLIQGNKIRAGAYRAEFSIIKGKGKEQTNWITWVDPKTEKPNFHINSSFGEFVLEPKK</sequence>
<dbReference type="GO" id="GO:0030246">
    <property type="term" value="F:carbohydrate binding"/>
    <property type="evidence" value="ECO:0007669"/>
    <property type="project" value="InterPro"/>
</dbReference>
<reference evidence="3 6" key="2">
    <citation type="submission" date="2018-11" db="EMBL/GenBank/DDBJ databases">
        <title>Sequencing Av. paragallinarum serogroups.</title>
        <authorList>
            <person name="Hellmuth J.E."/>
            <person name="Boucher C.E."/>
            <person name="Cason E.D."/>
        </authorList>
    </citation>
    <scope>NUCLEOTIDE SEQUENCE [LARGE SCALE GENOMIC DNA]</scope>
    <source>
        <strain evidence="3 6">SA-3</strain>
    </source>
</reference>
<dbReference type="EMBL" id="UFSW01000001">
    <property type="protein sequence ID" value="SUU97208.1"/>
    <property type="molecule type" value="Genomic_DNA"/>
</dbReference>
<feature type="signal peptide" evidence="1">
    <location>
        <begin position="1"/>
        <end position="21"/>
    </location>
</feature>
<organism evidence="3 6">
    <name type="scientific">Avibacterium paragallinarum</name>
    <name type="common">Haemophilus gallinarum</name>
    <dbReference type="NCBI Taxonomy" id="728"/>
    <lineage>
        <taxon>Bacteria</taxon>
        <taxon>Pseudomonadati</taxon>
        <taxon>Pseudomonadota</taxon>
        <taxon>Gammaproteobacteria</taxon>
        <taxon>Pasteurellales</taxon>
        <taxon>Pasteurellaceae</taxon>
        <taxon>Avibacterium</taxon>
    </lineage>
</organism>
<keyword evidence="3" id="KW-0378">Hydrolase</keyword>
<accession>A0A0F5EZN7</accession>
<reference evidence="4 5" key="1">
    <citation type="submission" date="2018-06" db="EMBL/GenBank/DDBJ databases">
        <authorList>
            <consortium name="Pathogen Informatics"/>
            <person name="Doyle S."/>
        </authorList>
    </citation>
    <scope>NUCLEOTIDE SEQUENCE [LARGE SCALE GENOMIC DNA]</scope>
    <source>
        <strain evidence="4 5">NCTC10926</strain>
    </source>
</reference>
<keyword evidence="1" id="KW-0732">Signal</keyword>
<evidence type="ECO:0000256" key="1">
    <source>
        <dbReference type="SAM" id="SignalP"/>
    </source>
</evidence>
<evidence type="ECO:0000259" key="2">
    <source>
        <dbReference type="Pfam" id="PF06452"/>
    </source>
</evidence>
<evidence type="ECO:0000313" key="5">
    <source>
        <dbReference type="Proteomes" id="UP000254620"/>
    </source>
</evidence>
<dbReference type="eggNOG" id="ENOG5032SKS">
    <property type="taxonomic scope" value="Bacteria"/>
</dbReference>
<dbReference type="Proteomes" id="UP000254620">
    <property type="component" value="Unassembled WGS sequence"/>
</dbReference>
<keyword evidence="3" id="KW-0326">Glycosidase</keyword>
<keyword evidence="3" id="KW-0119">Carbohydrate metabolism</keyword>
<dbReference type="InterPro" id="IPR010502">
    <property type="entry name" value="Carb-bd_dom_fam9"/>
</dbReference>
<dbReference type="RefSeq" id="WP_046097460.1">
    <property type="nucleotide sequence ID" value="NZ_CP034110.1"/>
</dbReference>
<gene>
    <name evidence="3" type="ORF">EIG79_11845</name>
    <name evidence="4" type="ORF">NCTC10926_00579</name>
</gene>
<dbReference type="KEGG" id="apag:EIA51_03695"/>
<feature type="domain" description="Carbohydrate-binding" evidence="2">
    <location>
        <begin position="40"/>
        <end position="242"/>
    </location>
</feature>
<evidence type="ECO:0000313" key="3">
    <source>
        <dbReference type="EMBL" id="RZN55053.1"/>
    </source>
</evidence>
<proteinExistence type="predicted"/>
<dbReference type="Pfam" id="PF06452">
    <property type="entry name" value="CBM9_1"/>
    <property type="match status" value="1"/>
</dbReference>
<dbReference type="GO" id="GO:0045493">
    <property type="term" value="P:xylan catabolic process"/>
    <property type="evidence" value="ECO:0007669"/>
    <property type="project" value="UniProtKB-KW"/>
</dbReference>
<evidence type="ECO:0000313" key="4">
    <source>
        <dbReference type="EMBL" id="SUU97208.1"/>
    </source>
</evidence>
<dbReference type="GeneID" id="66256202"/>
<dbReference type="EMBL" id="RQXS01000104">
    <property type="protein sequence ID" value="RZN55053.1"/>
    <property type="molecule type" value="Genomic_DNA"/>
</dbReference>
<evidence type="ECO:0000313" key="6">
    <source>
        <dbReference type="Proteomes" id="UP000294229"/>
    </source>
</evidence>
<protein>
    <submittedName>
        <fullName evidence="4">Domain of uncharacterized function (DUF1083)</fullName>
    </submittedName>
    <submittedName>
        <fullName evidence="3">Endoxylanase</fullName>
    </submittedName>
</protein>
<dbReference type="AlphaFoldDB" id="A0A0F5EZN7"/>